<feature type="domain" description="DUF4365" evidence="1">
    <location>
        <begin position="12"/>
        <end position="146"/>
    </location>
</feature>
<dbReference type="Proteomes" id="UP001139700">
    <property type="component" value="Unassembled WGS sequence"/>
</dbReference>
<dbReference type="RefSeq" id="WP_234611204.1">
    <property type="nucleotide sequence ID" value="NZ_CP098806.1"/>
</dbReference>
<proteinExistence type="predicted"/>
<dbReference type="Pfam" id="PF14280">
    <property type="entry name" value="DUF4365"/>
    <property type="match status" value="1"/>
</dbReference>
<sequence length="320" mass="36532">MKTGRQFKGIDGSLIVNAIVNDKWKSDFQKIDQENDDSIDAMVLIRKQGEVTGEVIYMQIKAGDGYQSNSASRHDHIGINVSKKYIESHRPRWNTLPGAVILVYVSDEKITYWTDLKSESSYSRENRNIILVPKIQKFGEHSKGAFKKMGNYIKQSNVSSIVEIKNSDLAYLRIDESIIGSGRKYYNEWSKSDAKKRTNPGLGEVNVNRVGWRHMTDAKKGYARIIQGMQLLCVAKKIILGIDKAYQITKPVESDKSEGEYTLSDFISLRAEVIFPHRQKTIVQVILIRKRLISTKDGKIDQRVWLYSVYEPLRGLKLPG</sequence>
<protein>
    <submittedName>
        <fullName evidence="2">DUF4365 domain-containing protein</fullName>
    </submittedName>
</protein>
<dbReference type="AlphaFoldDB" id="A0A9X1T7G8"/>
<dbReference type="InterPro" id="IPR025375">
    <property type="entry name" value="DUF4365"/>
</dbReference>
<organism evidence="2 3">
    <name type="scientific">Dyadobacter fanqingshengii</name>
    <dbReference type="NCBI Taxonomy" id="2906443"/>
    <lineage>
        <taxon>Bacteria</taxon>
        <taxon>Pseudomonadati</taxon>
        <taxon>Bacteroidota</taxon>
        <taxon>Cytophagia</taxon>
        <taxon>Cytophagales</taxon>
        <taxon>Spirosomataceae</taxon>
        <taxon>Dyadobacter</taxon>
    </lineage>
</organism>
<accession>A0A9X1T7G8</accession>
<evidence type="ECO:0000313" key="2">
    <source>
        <dbReference type="EMBL" id="MCF0038691.1"/>
    </source>
</evidence>
<name>A0A9X1T7G8_9BACT</name>
<evidence type="ECO:0000313" key="3">
    <source>
        <dbReference type="Proteomes" id="UP001139700"/>
    </source>
</evidence>
<evidence type="ECO:0000259" key="1">
    <source>
        <dbReference type="Pfam" id="PF14280"/>
    </source>
</evidence>
<dbReference type="EMBL" id="JAJTTA010000001">
    <property type="protein sequence ID" value="MCF0038691.1"/>
    <property type="molecule type" value="Genomic_DNA"/>
</dbReference>
<reference evidence="2" key="1">
    <citation type="submission" date="2021-12" db="EMBL/GenBank/DDBJ databases">
        <title>Novel species in genus Dyadobacter.</title>
        <authorList>
            <person name="Ma C."/>
        </authorList>
    </citation>
    <scope>NUCLEOTIDE SEQUENCE</scope>
    <source>
        <strain evidence="2">CY399</strain>
    </source>
</reference>
<keyword evidence="3" id="KW-1185">Reference proteome</keyword>
<comment type="caution">
    <text evidence="2">The sequence shown here is derived from an EMBL/GenBank/DDBJ whole genome shotgun (WGS) entry which is preliminary data.</text>
</comment>
<gene>
    <name evidence="2" type="ORF">LXM24_01240</name>
</gene>